<dbReference type="Pfam" id="PF09773">
    <property type="entry name" value="Meckelin"/>
    <property type="match status" value="1"/>
</dbReference>
<gene>
    <name evidence="2" type="ORF">THRCLA_01924</name>
</gene>
<feature type="transmembrane region" description="Helical" evidence="1">
    <location>
        <begin position="467"/>
        <end position="491"/>
    </location>
</feature>
<keyword evidence="1 2" id="KW-0812">Transmembrane</keyword>
<dbReference type="GO" id="GO:0036038">
    <property type="term" value="C:MKS complex"/>
    <property type="evidence" value="ECO:0007669"/>
    <property type="project" value="InterPro"/>
</dbReference>
<accession>A0A1W0A6X7</accession>
<dbReference type="GO" id="GO:0060271">
    <property type="term" value="P:cilium assembly"/>
    <property type="evidence" value="ECO:0007669"/>
    <property type="project" value="InterPro"/>
</dbReference>
<keyword evidence="1" id="KW-1133">Transmembrane helix</keyword>
<sequence>MSNRGNTDKIGTLNQALDCTCSAGKISEADYSQTCWNVWPKPCDTRKCTACPPKFVPSQDGTVCLQCDNSTRGIVNNDCKCPPNMILTCLPCSGIVDSSGYACLPCGANMVAGSTDCHCITGYMSTGVSTFGPSSCISQANQTAITSIYPLQKSTQVTYQDFSNSLTMTFTSALMEHYFLSSAINCYYYSNEDSNTACQVLGNLCVLQMFDPTTSACALLQQLAASSRLTTTNGMSGWSNTLPFLLYGSGATSVLTQTSIQMTMSFSSTKNPGTYDKLQFIVASYSMNGTFLGFSPLSTQLLVCDPTTMGNFGYSSDWLLFGFGMNFNYGCDLSSYFNMIQPMMFYELYLVDKANNNAFIPVPIRVKNYRDGRKILVNQNSVVGSVEDDQLTHRFFLVDGISGIKSGFKTPTVVTYASSLSLIIQTQASNAASIYVPCLTIQYTDTLVTIQISTSFQVQYKSNTSSFWSAALALFVTVCILSCCSVILQYYSWQRRNTRGVDTSYSSNFSAMFFFGWSFTKTLSTWTTLLIAVLTSYYLLFFKLQSAVYTFLPEYNPSYGLHNEYAAFEIVLTITAFTKTISILGTVYSQSSVEMFFIDWEKARETQNSSISIWRTILIANEWNELQTARGSSLSLTLFGLLWLLYGCDYSLMEAPQPAIYGISKGSANEYLRFANVFFWWLVLTLSQWLWRWLIYERWITEPKHLKFIDVCTLAKVSCILLDEEYHGYYLHCRSPYAFADGTMLEMTEQLKQEEAGLTASRALQGGPEDCQAFEIFVTKAWRRKYMKLYGSEETKAHQQTNRFDIMERRGTNSLLAPPRKPVASQNLVMAGHRLNEFLKHFVDNHDDTHRWKMIATQTCMGRFFGIPPEMGSGKISLFVPDISHSFTKALFLGLEAELMLWNILIFSLCDLWWGNHAISALCTYICEMALISLRRYWGHQNLSRRTLVDYRFLW</sequence>
<evidence type="ECO:0000313" key="3">
    <source>
        <dbReference type="Proteomes" id="UP000243217"/>
    </source>
</evidence>
<comment type="caution">
    <text evidence="2">The sequence shown here is derived from an EMBL/GenBank/DDBJ whole genome shotgun (WGS) entry which is preliminary data.</text>
</comment>
<feature type="transmembrane region" description="Helical" evidence="1">
    <location>
        <begin position="565"/>
        <end position="588"/>
    </location>
</feature>
<evidence type="ECO:0000313" key="2">
    <source>
        <dbReference type="EMBL" id="OQS06005.1"/>
    </source>
</evidence>
<name>A0A1W0A6X7_9STRA</name>
<feature type="transmembrane region" description="Helical" evidence="1">
    <location>
        <begin position="674"/>
        <end position="694"/>
    </location>
</feature>
<dbReference type="PANTHER" id="PTHR21274">
    <property type="entry name" value="MECKELIN"/>
    <property type="match status" value="1"/>
</dbReference>
<dbReference type="InterPro" id="IPR019170">
    <property type="entry name" value="Meckelin"/>
</dbReference>
<reference evidence="2 3" key="1">
    <citation type="journal article" date="2014" name="Genome Biol. Evol.">
        <title>The secreted proteins of Achlya hypogyna and Thraustotheca clavata identify the ancestral oomycete secretome and reveal gene acquisitions by horizontal gene transfer.</title>
        <authorList>
            <person name="Misner I."/>
            <person name="Blouin N."/>
            <person name="Leonard G."/>
            <person name="Richards T.A."/>
            <person name="Lane C.E."/>
        </authorList>
    </citation>
    <scope>NUCLEOTIDE SEQUENCE [LARGE SCALE GENOMIC DNA]</scope>
    <source>
        <strain evidence="2 3">ATCC 34112</strain>
    </source>
</reference>
<dbReference type="AlphaFoldDB" id="A0A1W0A6X7"/>
<dbReference type="PANTHER" id="PTHR21274:SF0">
    <property type="entry name" value="MECKELIN"/>
    <property type="match status" value="1"/>
</dbReference>
<dbReference type="EMBL" id="JNBS01000389">
    <property type="protein sequence ID" value="OQS06005.1"/>
    <property type="molecule type" value="Genomic_DNA"/>
</dbReference>
<dbReference type="OrthoDB" id="419138at2759"/>
<keyword evidence="3" id="KW-1185">Reference proteome</keyword>
<dbReference type="Proteomes" id="UP000243217">
    <property type="component" value="Unassembled WGS sequence"/>
</dbReference>
<feature type="transmembrane region" description="Helical" evidence="1">
    <location>
        <begin position="526"/>
        <end position="544"/>
    </location>
</feature>
<protein>
    <submittedName>
        <fullName evidence="2">Transmembrane protein</fullName>
    </submittedName>
</protein>
<keyword evidence="1" id="KW-0472">Membrane</keyword>
<dbReference type="STRING" id="74557.A0A1W0A6X7"/>
<organism evidence="2 3">
    <name type="scientific">Thraustotheca clavata</name>
    <dbReference type="NCBI Taxonomy" id="74557"/>
    <lineage>
        <taxon>Eukaryota</taxon>
        <taxon>Sar</taxon>
        <taxon>Stramenopiles</taxon>
        <taxon>Oomycota</taxon>
        <taxon>Saprolegniomycetes</taxon>
        <taxon>Saprolegniales</taxon>
        <taxon>Achlyaceae</taxon>
        <taxon>Thraustotheca</taxon>
    </lineage>
</organism>
<evidence type="ECO:0000256" key="1">
    <source>
        <dbReference type="SAM" id="Phobius"/>
    </source>
</evidence>
<proteinExistence type="predicted"/>